<evidence type="ECO:0000313" key="6">
    <source>
        <dbReference type="Proteomes" id="UP001632037"/>
    </source>
</evidence>
<comment type="caution">
    <text evidence="5">The sequence shown here is derived from an EMBL/GenBank/DDBJ whole genome shotgun (WGS) entry which is preliminary data.</text>
</comment>
<sequence>MTITEAYPHKHIAGLPDQPDFEYAMLYRATPLTWLTDADDSVLNDDVRDRVLVQLRETGVDTVLLPLNFKNAHWCCVVVKVGSKRIYYYDPLNIAPYMNAAKAVATNLKIAGLDKFDVIRQNNPIQFDTYSCGVYVCWMFIRQVVPGPALDMSAATSCSTTY</sequence>
<dbReference type="InterPro" id="IPR003653">
    <property type="entry name" value="Peptidase_C48_C"/>
</dbReference>
<comment type="similarity">
    <text evidence="1">Belongs to the peptidase C48 family.</text>
</comment>
<dbReference type="InterPro" id="IPR038765">
    <property type="entry name" value="Papain-like_cys_pep_sf"/>
</dbReference>
<dbReference type="PROSITE" id="PS50600">
    <property type="entry name" value="ULP_PROTEASE"/>
    <property type="match status" value="1"/>
</dbReference>
<dbReference type="Pfam" id="PF02902">
    <property type="entry name" value="Peptidase_C48"/>
    <property type="match status" value="1"/>
</dbReference>
<dbReference type="EMBL" id="JBIMZQ010000022">
    <property type="protein sequence ID" value="KAL3664913.1"/>
    <property type="molecule type" value="Genomic_DNA"/>
</dbReference>
<accession>A0ABD3FDT7</accession>
<evidence type="ECO:0000256" key="2">
    <source>
        <dbReference type="ARBA" id="ARBA00022670"/>
    </source>
</evidence>
<gene>
    <name evidence="5" type="ORF">V7S43_010090</name>
</gene>
<reference evidence="5 6" key="1">
    <citation type="submission" date="2024-09" db="EMBL/GenBank/DDBJ databases">
        <title>Genome sequencing and assembly of Phytophthora oleae, isolate VK10A, causative agent of rot of olive drupes.</title>
        <authorList>
            <person name="Conti Taguali S."/>
            <person name="Riolo M."/>
            <person name="La Spada F."/>
            <person name="Cacciola S.O."/>
            <person name="Dionisio G."/>
        </authorList>
    </citation>
    <scope>NUCLEOTIDE SEQUENCE [LARGE SCALE GENOMIC DNA]</scope>
    <source>
        <strain evidence="5 6">VK10A</strain>
    </source>
</reference>
<evidence type="ECO:0000256" key="3">
    <source>
        <dbReference type="ARBA" id="ARBA00022801"/>
    </source>
</evidence>
<dbReference type="SUPFAM" id="SSF54001">
    <property type="entry name" value="Cysteine proteinases"/>
    <property type="match status" value="1"/>
</dbReference>
<evidence type="ECO:0000256" key="1">
    <source>
        <dbReference type="ARBA" id="ARBA00005234"/>
    </source>
</evidence>
<feature type="domain" description="Ubiquitin-like protease family profile" evidence="4">
    <location>
        <begin position="1"/>
        <end position="143"/>
    </location>
</feature>
<protein>
    <recommendedName>
        <fullName evidence="4">Ubiquitin-like protease family profile domain-containing protein</fullName>
    </recommendedName>
</protein>
<organism evidence="5 6">
    <name type="scientific">Phytophthora oleae</name>
    <dbReference type="NCBI Taxonomy" id="2107226"/>
    <lineage>
        <taxon>Eukaryota</taxon>
        <taxon>Sar</taxon>
        <taxon>Stramenopiles</taxon>
        <taxon>Oomycota</taxon>
        <taxon>Peronosporomycetes</taxon>
        <taxon>Peronosporales</taxon>
        <taxon>Peronosporaceae</taxon>
        <taxon>Phytophthora</taxon>
    </lineage>
</organism>
<proteinExistence type="inferred from homology"/>
<evidence type="ECO:0000313" key="5">
    <source>
        <dbReference type="EMBL" id="KAL3664913.1"/>
    </source>
</evidence>
<dbReference type="GO" id="GO:0006508">
    <property type="term" value="P:proteolysis"/>
    <property type="evidence" value="ECO:0007669"/>
    <property type="project" value="UniProtKB-KW"/>
</dbReference>
<dbReference type="Proteomes" id="UP001632037">
    <property type="component" value="Unassembled WGS sequence"/>
</dbReference>
<evidence type="ECO:0000259" key="4">
    <source>
        <dbReference type="PROSITE" id="PS50600"/>
    </source>
</evidence>
<dbReference type="GO" id="GO:0008233">
    <property type="term" value="F:peptidase activity"/>
    <property type="evidence" value="ECO:0007669"/>
    <property type="project" value="UniProtKB-KW"/>
</dbReference>
<keyword evidence="2" id="KW-0645">Protease</keyword>
<keyword evidence="3" id="KW-0378">Hydrolase</keyword>
<dbReference type="AlphaFoldDB" id="A0ABD3FDT7"/>
<dbReference type="Gene3D" id="3.40.395.10">
    <property type="entry name" value="Adenoviral Proteinase, Chain A"/>
    <property type="match status" value="1"/>
</dbReference>
<keyword evidence="6" id="KW-1185">Reference proteome</keyword>
<name>A0ABD3FDT7_9STRA</name>